<organism evidence="10 11">
    <name type="scientific">Tursiops truncatus</name>
    <name type="common">Atlantic bottle-nosed dolphin</name>
    <name type="synonym">Delphinus truncatus</name>
    <dbReference type="NCBI Taxonomy" id="9739"/>
    <lineage>
        <taxon>Eukaryota</taxon>
        <taxon>Metazoa</taxon>
        <taxon>Chordata</taxon>
        <taxon>Craniata</taxon>
        <taxon>Vertebrata</taxon>
        <taxon>Euteleostomi</taxon>
        <taxon>Mammalia</taxon>
        <taxon>Eutheria</taxon>
        <taxon>Laurasiatheria</taxon>
        <taxon>Artiodactyla</taxon>
        <taxon>Whippomorpha</taxon>
        <taxon>Cetacea</taxon>
        <taxon>Odontoceti</taxon>
        <taxon>Delphinidae</taxon>
        <taxon>Tursiops</taxon>
    </lineage>
</organism>
<evidence type="ECO:0000256" key="8">
    <source>
        <dbReference type="ARBA" id="ARBA00038077"/>
    </source>
</evidence>
<dbReference type="Pfam" id="PF09803">
    <property type="entry name" value="Pet100"/>
    <property type="match status" value="1"/>
</dbReference>
<keyword evidence="6" id="KW-0496">Mitochondrion</keyword>
<dbReference type="GO" id="GO:0005743">
    <property type="term" value="C:mitochondrial inner membrane"/>
    <property type="evidence" value="ECO:0007669"/>
    <property type="project" value="TreeGrafter"/>
</dbReference>
<dbReference type="PANTHER" id="PTHR33968:SF1">
    <property type="entry name" value="PROTEIN PET100 HOMOLOG, MITOCHONDRIAL"/>
    <property type="match status" value="1"/>
</dbReference>
<dbReference type="GO" id="GO:0033617">
    <property type="term" value="P:mitochondrial respiratory chain complex IV assembly"/>
    <property type="evidence" value="ECO:0007669"/>
    <property type="project" value="InterPro"/>
</dbReference>
<evidence type="ECO:0000313" key="10">
    <source>
        <dbReference type="Proteomes" id="UP000245320"/>
    </source>
</evidence>
<dbReference type="FunCoup" id="A0A6J3R6E4">
    <property type="interactions" value="170"/>
</dbReference>
<keyword evidence="7 9" id="KW-0472">Membrane</keyword>
<dbReference type="AlphaFoldDB" id="A0A6J3R6E4"/>
<keyword evidence="4" id="KW-0809">Transit peptide</keyword>
<dbReference type="RefSeq" id="XP_033710375.1">
    <property type="nucleotide sequence ID" value="XM_033854484.1"/>
</dbReference>
<reference evidence="11" key="1">
    <citation type="submission" date="2025-08" db="UniProtKB">
        <authorList>
            <consortium name="RefSeq"/>
        </authorList>
    </citation>
    <scope>IDENTIFICATION</scope>
    <source>
        <tissue evidence="11">Spleen</tissue>
    </source>
</reference>
<evidence type="ECO:0000256" key="2">
    <source>
        <dbReference type="ARBA" id="ARBA00004325"/>
    </source>
</evidence>
<dbReference type="CTD" id="100131801"/>
<evidence type="ECO:0000256" key="6">
    <source>
        <dbReference type="ARBA" id="ARBA00023128"/>
    </source>
</evidence>
<comment type="similarity">
    <text evidence="8">Belongs to the PET100 family.</text>
</comment>
<keyword evidence="10" id="KW-1185">Reference proteome</keyword>
<accession>A0A6J3R6E4</accession>
<dbReference type="OrthoDB" id="18175at2759"/>
<dbReference type="Proteomes" id="UP000245320">
    <property type="component" value="Chromosome 3"/>
</dbReference>
<keyword evidence="5 9" id="KW-1133">Transmembrane helix</keyword>
<dbReference type="InterPro" id="IPR018625">
    <property type="entry name" value="Pet100"/>
</dbReference>
<evidence type="ECO:0000256" key="1">
    <source>
        <dbReference type="ARBA" id="ARBA00004167"/>
    </source>
</evidence>
<dbReference type="GO" id="GO:0051082">
    <property type="term" value="F:unfolded protein binding"/>
    <property type="evidence" value="ECO:0007669"/>
    <property type="project" value="TreeGrafter"/>
</dbReference>
<evidence type="ECO:0000256" key="3">
    <source>
        <dbReference type="ARBA" id="ARBA00022692"/>
    </source>
</evidence>
<evidence type="ECO:0000313" key="11">
    <source>
        <dbReference type="RefSeq" id="XP_033710375.1"/>
    </source>
</evidence>
<gene>
    <name evidence="11" type="primary">LOC117311782</name>
</gene>
<evidence type="ECO:0000256" key="7">
    <source>
        <dbReference type="ARBA" id="ARBA00023136"/>
    </source>
</evidence>
<evidence type="ECO:0000256" key="4">
    <source>
        <dbReference type="ARBA" id="ARBA00022946"/>
    </source>
</evidence>
<protein>
    <submittedName>
        <fullName evidence="11">Protein PET100 homolog, mitochondrial</fullName>
    </submittedName>
</protein>
<keyword evidence="3 9" id="KW-0812">Transmembrane</keyword>
<dbReference type="InParanoid" id="A0A6J3R6E4"/>
<feature type="transmembrane region" description="Helical" evidence="9">
    <location>
        <begin position="12"/>
        <end position="30"/>
    </location>
</feature>
<sequence length="76" mass="9433">MGVKLEVFRMTIYLTFPVAMFWIANQAGWFEDYVIQRKRELWPPENEDKRQELEEFKERIRKQREEKLLRAAQQRS</sequence>
<evidence type="ECO:0000256" key="5">
    <source>
        <dbReference type="ARBA" id="ARBA00022989"/>
    </source>
</evidence>
<evidence type="ECO:0000256" key="9">
    <source>
        <dbReference type="SAM" id="Phobius"/>
    </source>
</evidence>
<dbReference type="PANTHER" id="PTHR33968">
    <property type="entry name" value="PROTEIN PET100 HOMOLOG, MITOCHONDRIAL"/>
    <property type="match status" value="1"/>
</dbReference>
<comment type="subcellular location">
    <subcellularLocation>
        <location evidence="1">Membrane</location>
        <topology evidence="1">Single-pass membrane protein</topology>
    </subcellularLocation>
    <subcellularLocation>
        <location evidence="2">Mitochondrion membrane</location>
    </subcellularLocation>
</comment>
<proteinExistence type="inferred from homology"/>
<name>A0A6J3R6E4_TURTR</name>